<keyword evidence="5 8" id="KW-0812">Transmembrane</keyword>
<accession>A0A084Y4W6</accession>
<dbReference type="InterPro" id="IPR000515">
    <property type="entry name" value="MetI-like"/>
</dbReference>
<feature type="transmembrane region" description="Helical" evidence="8">
    <location>
        <begin position="122"/>
        <end position="148"/>
    </location>
</feature>
<feature type="transmembrane region" description="Helical" evidence="8">
    <location>
        <begin position="385"/>
        <end position="403"/>
    </location>
</feature>
<gene>
    <name evidence="10" type="ORF">CAPSK01_000473</name>
</gene>
<evidence type="ECO:0000256" key="2">
    <source>
        <dbReference type="ARBA" id="ARBA00022448"/>
    </source>
</evidence>
<dbReference type="Proteomes" id="UP000019812">
    <property type="component" value="Unassembled WGS sequence"/>
</dbReference>
<feature type="transmembrane region" description="Helical" evidence="8">
    <location>
        <begin position="435"/>
        <end position="460"/>
    </location>
</feature>
<feature type="transmembrane region" description="Helical" evidence="8">
    <location>
        <begin position="271"/>
        <end position="292"/>
    </location>
</feature>
<protein>
    <recommendedName>
        <fullName evidence="9">ABC transmembrane type-1 domain-containing protein</fullName>
    </recommendedName>
</protein>
<feature type="transmembrane region" description="Helical" evidence="8">
    <location>
        <begin position="224"/>
        <end position="251"/>
    </location>
</feature>
<evidence type="ECO:0000256" key="4">
    <source>
        <dbReference type="ARBA" id="ARBA00022519"/>
    </source>
</evidence>
<feature type="transmembrane region" description="Helical" evidence="8">
    <location>
        <begin position="86"/>
        <end position="110"/>
    </location>
</feature>
<feature type="domain" description="ABC transmembrane type-1" evidence="9">
    <location>
        <begin position="54"/>
        <end position="239"/>
    </location>
</feature>
<dbReference type="PANTHER" id="PTHR43357">
    <property type="entry name" value="INNER MEMBRANE ABC TRANSPORTER PERMEASE PROTEIN YDCV"/>
    <property type="match status" value="1"/>
</dbReference>
<dbReference type="EMBL" id="JDSS02000007">
    <property type="protein sequence ID" value="KFB69760.1"/>
    <property type="molecule type" value="Genomic_DNA"/>
</dbReference>
<comment type="subcellular location">
    <subcellularLocation>
        <location evidence="1">Cell inner membrane</location>
        <topology evidence="1">Multi-pass membrane protein</topology>
    </subcellularLocation>
</comment>
<dbReference type="SUPFAM" id="SSF161098">
    <property type="entry name" value="MetI-like"/>
    <property type="match status" value="2"/>
</dbReference>
<evidence type="ECO:0000313" key="11">
    <source>
        <dbReference type="Proteomes" id="UP000019812"/>
    </source>
</evidence>
<name>A0A084Y4W6_9PROT</name>
<dbReference type="GO" id="GO:0005886">
    <property type="term" value="C:plasma membrane"/>
    <property type="evidence" value="ECO:0007669"/>
    <property type="project" value="UniProtKB-SubCell"/>
</dbReference>
<dbReference type="PANTHER" id="PTHR43357:SF3">
    <property type="entry name" value="FE(3+)-TRANSPORT SYSTEM PERMEASE PROTEIN FBPB 2"/>
    <property type="match status" value="1"/>
</dbReference>
<dbReference type="InterPro" id="IPR035906">
    <property type="entry name" value="MetI-like_sf"/>
</dbReference>
<feature type="transmembrane region" description="Helical" evidence="8">
    <location>
        <begin position="343"/>
        <end position="365"/>
    </location>
</feature>
<keyword evidence="4" id="KW-0997">Cell inner membrane</keyword>
<sequence>MLAWRAHLATVPGFLALALLLLPYALLCRSALGVSLADGVWLWSTFDGKSLAAIGTSLALSATVAALSVVLAVLVLTALSHVVCRGWVWAVLAALALNFCLSPVIHLVAWRELTGAEQLPGFLAAVVVLSWKYFPLALAVLLLGLHALDASGIEAGRVFSRRGEALRHLVFPQVVPAISAAAAIILVLVFGEAEVPPLLGMRVYAEEFMARLALEPDIGRALPAALPFVVAALAGWGLTVRSVAGYSVLAWDRSALKPLSTYVQSARHPRVLAGALFVLVCAPVLLLAFAALPGGFVQFLPKHGHALATSALLGVLSTAVALAVGGMVSTLFAAVGPALRRTVLSLLLLGLFMPGALTGLGMVALSQSPAFDWLNTGDVLLVATHVLRLLPVAALLLIGLALLEPRRWAEEVRLLGIPCWPRWRFIHAPLRWPRWLLVGGVLMALALSELASTILVVAPGTETAVLRLYNLMHFGSPESVAALAFSQAGLVVAVLVAVAAAAIGRSGHAGA</sequence>
<feature type="transmembrane region" description="Helical" evidence="8">
    <location>
        <begin position="169"/>
        <end position="191"/>
    </location>
</feature>
<organism evidence="10 11">
    <name type="scientific">Candidatus Accumulibacter vicinus</name>
    <dbReference type="NCBI Taxonomy" id="2954382"/>
    <lineage>
        <taxon>Bacteria</taxon>
        <taxon>Pseudomonadati</taxon>
        <taxon>Pseudomonadota</taxon>
        <taxon>Betaproteobacteria</taxon>
        <taxon>Candidatus Accumulibacter</taxon>
    </lineage>
</organism>
<evidence type="ECO:0000256" key="1">
    <source>
        <dbReference type="ARBA" id="ARBA00004429"/>
    </source>
</evidence>
<feature type="transmembrane region" description="Helical" evidence="8">
    <location>
        <begin position="312"/>
        <end position="336"/>
    </location>
</feature>
<feature type="transmembrane region" description="Helical" evidence="8">
    <location>
        <begin position="51"/>
        <end position="79"/>
    </location>
</feature>
<evidence type="ECO:0000256" key="8">
    <source>
        <dbReference type="SAM" id="Phobius"/>
    </source>
</evidence>
<evidence type="ECO:0000313" key="10">
    <source>
        <dbReference type="EMBL" id="KFB69760.1"/>
    </source>
</evidence>
<dbReference type="Gene3D" id="1.10.3720.10">
    <property type="entry name" value="MetI-like"/>
    <property type="match status" value="2"/>
</dbReference>
<dbReference type="RefSeq" id="WP_034921749.1">
    <property type="nucleotide sequence ID" value="NZ_JDSS02000007.1"/>
</dbReference>
<keyword evidence="2" id="KW-0813">Transport</keyword>
<feature type="transmembrane region" description="Helical" evidence="8">
    <location>
        <begin position="480"/>
        <end position="503"/>
    </location>
</feature>
<keyword evidence="7 8" id="KW-0472">Membrane</keyword>
<keyword evidence="3" id="KW-1003">Cell membrane</keyword>
<dbReference type="AlphaFoldDB" id="A0A084Y4W6"/>
<comment type="caution">
    <text evidence="10">The sequence shown here is derived from an EMBL/GenBank/DDBJ whole genome shotgun (WGS) entry which is preliminary data.</text>
</comment>
<feature type="domain" description="ABC transmembrane type-1" evidence="9">
    <location>
        <begin position="307"/>
        <end position="504"/>
    </location>
</feature>
<evidence type="ECO:0000259" key="9">
    <source>
        <dbReference type="PROSITE" id="PS50928"/>
    </source>
</evidence>
<evidence type="ECO:0000256" key="7">
    <source>
        <dbReference type="ARBA" id="ARBA00023136"/>
    </source>
</evidence>
<evidence type="ECO:0000256" key="5">
    <source>
        <dbReference type="ARBA" id="ARBA00022692"/>
    </source>
</evidence>
<reference evidence="10 11" key="1">
    <citation type="submission" date="2014-07" db="EMBL/GenBank/DDBJ databases">
        <title>Expanding our view of genomic diversity in Candidatus Accumulibacter clades.</title>
        <authorList>
            <person name="Skennerton C.T."/>
            <person name="Barr J.J."/>
            <person name="Slater F.R."/>
            <person name="Bond P.L."/>
            <person name="Tyson G.W."/>
        </authorList>
    </citation>
    <scope>NUCLEOTIDE SEQUENCE [LARGE SCALE GENOMIC DNA]</scope>
    <source>
        <strain evidence="11">SK-01</strain>
    </source>
</reference>
<dbReference type="GO" id="GO:0055085">
    <property type="term" value="P:transmembrane transport"/>
    <property type="evidence" value="ECO:0007669"/>
    <property type="project" value="InterPro"/>
</dbReference>
<dbReference type="PROSITE" id="PS50928">
    <property type="entry name" value="ABC_TM1"/>
    <property type="match status" value="2"/>
</dbReference>
<keyword evidence="6 8" id="KW-1133">Transmembrane helix</keyword>
<dbReference type="STRING" id="1457154.CAPSK01_000473"/>
<evidence type="ECO:0000256" key="6">
    <source>
        <dbReference type="ARBA" id="ARBA00022989"/>
    </source>
</evidence>
<proteinExistence type="predicted"/>
<evidence type="ECO:0000256" key="3">
    <source>
        <dbReference type="ARBA" id="ARBA00022475"/>
    </source>
</evidence>